<evidence type="ECO:0000313" key="2">
    <source>
        <dbReference type="EMBL" id="MBB5967682.1"/>
    </source>
</evidence>
<dbReference type="Proteomes" id="UP000562352">
    <property type="component" value="Unassembled WGS sequence"/>
</dbReference>
<dbReference type="RefSeq" id="WP_184948399.1">
    <property type="nucleotide sequence ID" value="NZ_BAAAWZ010000001.1"/>
</dbReference>
<comment type="caution">
    <text evidence="2">The sequence shown here is derived from an EMBL/GenBank/DDBJ whole genome shotgun (WGS) entry which is preliminary data.</text>
</comment>
<dbReference type="InterPro" id="IPR025334">
    <property type="entry name" value="DUF4240"/>
</dbReference>
<dbReference type="AlphaFoldDB" id="A0A841DAM2"/>
<protein>
    <recommendedName>
        <fullName evidence="1">DUF4240 domain-containing protein</fullName>
    </recommendedName>
</protein>
<organism evidence="2 3">
    <name type="scientific">Planomonospora venezuelensis</name>
    <dbReference type="NCBI Taxonomy" id="1999"/>
    <lineage>
        <taxon>Bacteria</taxon>
        <taxon>Bacillati</taxon>
        <taxon>Actinomycetota</taxon>
        <taxon>Actinomycetes</taxon>
        <taxon>Streptosporangiales</taxon>
        <taxon>Streptosporangiaceae</taxon>
        <taxon>Planomonospora</taxon>
    </lineage>
</organism>
<reference evidence="2 3" key="1">
    <citation type="submission" date="2020-08" db="EMBL/GenBank/DDBJ databases">
        <title>Genomic Encyclopedia of Type Strains, Phase III (KMG-III): the genomes of soil and plant-associated and newly described type strains.</title>
        <authorList>
            <person name="Whitman W."/>
        </authorList>
    </citation>
    <scope>NUCLEOTIDE SEQUENCE [LARGE SCALE GENOMIC DNA]</scope>
    <source>
        <strain evidence="2 3">CECT 3303</strain>
    </source>
</reference>
<name>A0A841DAM2_PLAVE</name>
<dbReference type="EMBL" id="JACHJJ010000037">
    <property type="protein sequence ID" value="MBB5967682.1"/>
    <property type="molecule type" value="Genomic_DNA"/>
</dbReference>
<feature type="domain" description="DUF4240" evidence="1">
    <location>
        <begin position="73"/>
        <end position="152"/>
    </location>
</feature>
<accession>A0A841DAM2</accession>
<proteinExistence type="predicted"/>
<evidence type="ECO:0000259" key="1">
    <source>
        <dbReference type="Pfam" id="PF14024"/>
    </source>
</evidence>
<keyword evidence="3" id="KW-1185">Reference proteome</keyword>
<sequence length="178" mass="19491">MKDRQLPAGDEQRFWDLVEAAWAPLGADVGQARRALAHRTPDADEELHGVPPFSLVEAALEDFLGNLASLGEGLSAEELTALDRVAERKLHDIDRADVHAVTDGSDDGFLYARGFIVAMGRDFHAAVAADPRKAVPDAECEEMCYFFAHLYEERYGGFPDTGSGISRESCSNPDGWPR</sequence>
<dbReference type="Pfam" id="PF14024">
    <property type="entry name" value="DUF4240"/>
    <property type="match status" value="1"/>
</dbReference>
<gene>
    <name evidence="2" type="ORF">FHS22_006995</name>
</gene>
<evidence type="ECO:0000313" key="3">
    <source>
        <dbReference type="Proteomes" id="UP000562352"/>
    </source>
</evidence>